<name>A0A3S5K2W5_9CYAN</name>
<dbReference type="InterPro" id="IPR010328">
    <property type="entry name" value="DUF928"/>
</dbReference>
<dbReference type="OrthoDB" id="536034at2"/>
<dbReference type="EMBL" id="RSCL01000050">
    <property type="protein sequence ID" value="RUS94208.1"/>
    <property type="molecule type" value="Genomic_DNA"/>
</dbReference>
<keyword evidence="2" id="KW-1185">Reference proteome</keyword>
<organism evidence="1 2">
    <name type="scientific">Dulcicalothrix desertica PCC 7102</name>
    <dbReference type="NCBI Taxonomy" id="232991"/>
    <lineage>
        <taxon>Bacteria</taxon>
        <taxon>Bacillati</taxon>
        <taxon>Cyanobacteriota</taxon>
        <taxon>Cyanophyceae</taxon>
        <taxon>Nostocales</taxon>
        <taxon>Calotrichaceae</taxon>
        <taxon>Dulcicalothrix</taxon>
    </lineage>
</organism>
<dbReference type="Pfam" id="PF06051">
    <property type="entry name" value="DUF928"/>
    <property type="match status" value="1"/>
</dbReference>
<evidence type="ECO:0000313" key="2">
    <source>
        <dbReference type="Proteomes" id="UP000271624"/>
    </source>
</evidence>
<evidence type="ECO:0000313" key="1">
    <source>
        <dbReference type="EMBL" id="RUS94208.1"/>
    </source>
</evidence>
<accession>A0A3S5K2W5</accession>
<sequence length="248" mass="28235">MNYPLSAPAQSIKLISSSLNQSKNRLAKLKFPNNGAPVGRRRGGARREVCPSLDNSLDNSLTALVPGEDSEVESKSFLALTVSEYPTFWIYLPKFTATVTTGQFSLQDENNKDIYRKSLTLPNKSGVIGFKLPQNARYALKVNQKYQWYFKVSCNEAQKKPRNYYVYAWITRIEMTSNLDSQLKSTKPREYITYAENQIWESALTNLADLRLSNANLPQLREDWTGLLESVGLGEFSQAPIQRYQLEE</sequence>
<proteinExistence type="predicted"/>
<evidence type="ECO:0008006" key="3">
    <source>
        <dbReference type="Google" id="ProtNLM"/>
    </source>
</evidence>
<gene>
    <name evidence="1" type="ORF">DSM106972_094050</name>
</gene>
<dbReference type="RefSeq" id="WP_158633017.1">
    <property type="nucleotide sequence ID" value="NZ_RSCL01000050.1"/>
</dbReference>
<reference evidence="1" key="2">
    <citation type="journal article" date="2019" name="Genome Biol. Evol.">
        <title>Day and night: Metabolic profiles and evolutionary relationships of six axenic non-marine cyanobacteria.</title>
        <authorList>
            <person name="Will S.E."/>
            <person name="Henke P."/>
            <person name="Boedeker C."/>
            <person name="Huang S."/>
            <person name="Brinkmann H."/>
            <person name="Rohde M."/>
            <person name="Jarek M."/>
            <person name="Friedl T."/>
            <person name="Seufert S."/>
            <person name="Schumacher M."/>
            <person name="Overmann J."/>
            <person name="Neumann-Schaal M."/>
            <person name="Petersen J."/>
        </authorList>
    </citation>
    <scope>NUCLEOTIDE SEQUENCE [LARGE SCALE GENOMIC DNA]</scope>
    <source>
        <strain evidence="1">PCC 7102</strain>
    </source>
</reference>
<reference evidence="1" key="1">
    <citation type="submission" date="2018-12" db="EMBL/GenBank/DDBJ databases">
        <authorList>
            <person name="Will S."/>
            <person name="Neumann-Schaal M."/>
            <person name="Henke P."/>
        </authorList>
    </citation>
    <scope>NUCLEOTIDE SEQUENCE</scope>
    <source>
        <strain evidence="1">PCC 7102</strain>
    </source>
</reference>
<protein>
    <recommendedName>
        <fullName evidence="3">DUF928 domain-containing protein</fullName>
    </recommendedName>
</protein>
<dbReference type="Proteomes" id="UP000271624">
    <property type="component" value="Unassembled WGS sequence"/>
</dbReference>
<comment type="caution">
    <text evidence="1">The sequence shown here is derived from an EMBL/GenBank/DDBJ whole genome shotgun (WGS) entry which is preliminary data.</text>
</comment>
<dbReference type="AlphaFoldDB" id="A0A3S5K2W5"/>